<gene>
    <name evidence="1" type="ORF">H640_07254</name>
</gene>
<evidence type="ECO:0000313" key="2">
    <source>
        <dbReference type="Proteomes" id="UP000053711"/>
    </source>
</evidence>
<evidence type="ECO:0000313" key="1">
    <source>
        <dbReference type="EMBL" id="ERF64248.1"/>
    </source>
</evidence>
<keyword evidence="2" id="KW-1185">Reference proteome</keyword>
<organism evidence="1 2">
    <name type="scientific">Cutibacterium granulosum TM11</name>
    <dbReference type="NCBI Taxonomy" id="1292373"/>
    <lineage>
        <taxon>Bacteria</taxon>
        <taxon>Bacillati</taxon>
        <taxon>Actinomycetota</taxon>
        <taxon>Actinomycetes</taxon>
        <taxon>Propionibacteriales</taxon>
        <taxon>Propionibacteriaceae</taxon>
        <taxon>Cutibacterium</taxon>
    </lineage>
</organism>
<protein>
    <submittedName>
        <fullName evidence="1">Uncharacterized protein</fullName>
    </submittedName>
</protein>
<proteinExistence type="predicted"/>
<accession>A0ACB4UMI6</accession>
<reference evidence="1 2" key="1">
    <citation type="journal article" date="2013" name="BMC Genomics">
        <title>Comparative genomics reveals distinct host-interacting traits of three major human-associated propionibacteria.</title>
        <authorList>
            <person name="Mak T.N."/>
            <person name="Schmid M."/>
            <person name="Brzuszkiewicz E."/>
            <person name="Zeng G."/>
            <person name="Meyer R."/>
            <person name="Sfanos K.S."/>
            <person name="Brinkmann V."/>
            <person name="Meyer T.F."/>
            <person name="Bruggemann H."/>
        </authorList>
    </citation>
    <scope>NUCLEOTIDE SEQUENCE [LARGE SCALE GENOMIC DNA]</scope>
    <source>
        <strain evidence="1 2">TM11</strain>
    </source>
</reference>
<dbReference type="Proteomes" id="UP000053711">
    <property type="component" value="Unassembled WGS sequence"/>
</dbReference>
<comment type="caution">
    <text evidence="1">The sequence shown here is derived from an EMBL/GenBank/DDBJ whole genome shotgun (WGS) entry which is preliminary data.</text>
</comment>
<sequence>MSTMTTFVARNIRDDLSGPAPEPGYRVLVDRLWPRGVRKADAALDETAKELTPSTELRQAFHHGELDFDTFAARYRAELDDSDEPSAFVDRVKDEDVVVLLYGAADREHNHALVLRDHLAELSD</sequence>
<name>A0ACB4UMI6_9ACTN</name>
<dbReference type="EMBL" id="AOST01000064">
    <property type="protein sequence ID" value="ERF64248.1"/>
    <property type="molecule type" value="Genomic_DNA"/>
</dbReference>